<reference evidence="9" key="1">
    <citation type="submission" date="2023-03" db="EMBL/GenBank/DDBJ databases">
        <title>Massive genome expansion in bonnet fungi (Mycena s.s.) driven by repeated elements and novel gene families across ecological guilds.</title>
        <authorList>
            <consortium name="Lawrence Berkeley National Laboratory"/>
            <person name="Harder C.B."/>
            <person name="Miyauchi S."/>
            <person name="Viragh M."/>
            <person name="Kuo A."/>
            <person name="Thoen E."/>
            <person name="Andreopoulos B."/>
            <person name="Lu D."/>
            <person name="Skrede I."/>
            <person name="Drula E."/>
            <person name="Henrissat B."/>
            <person name="Morin E."/>
            <person name="Kohler A."/>
            <person name="Barry K."/>
            <person name="LaButti K."/>
            <person name="Morin E."/>
            <person name="Salamov A."/>
            <person name="Lipzen A."/>
            <person name="Mereny Z."/>
            <person name="Hegedus B."/>
            <person name="Baldrian P."/>
            <person name="Stursova M."/>
            <person name="Weitz H."/>
            <person name="Taylor A."/>
            <person name="Grigoriev I.V."/>
            <person name="Nagy L.G."/>
            <person name="Martin F."/>
            <person name="Kauserud H."/>
        </authorList>
    </citation>
    <scope>NUCLEOTIDE SEQUENCE</scope>
    <source>
        <strain evidence="9">CBHHK173m</strain>
    </source>
</reference>
<keyword evidence="5" id="KW-1133">Transmembrane helix</keyword>
<gene>
    <name evidence="9" type="ORF">B0H15DRAFT_861167</name>
</gene>
<dbReference type="InterPro" id="IPR000008">
    <property type="entry name" value="C2_dom"/>
</dbReference>
<evidence type="ECO:0000256" key="3">
    <source>
        <dbReference type="ARBA" id="ARBA00022737"/>
    </source>
</evidence>
<dbReference type="CDD" id="cd21676">
    <property type="entry name" value="SMP_Mug190"/>
    <property type="match status" value="1"/>
</dbReference>
<dbReference type="InterPro" id="IPR037765">
    <property type="entry name" value="C2B_Tricalbin"/>
</dbReference>
<dbReference type="PANTHER" id="PTHR47348">
    <property type="entry name" value="MEIOTICALLY UP-REGULATED GENE 190 PROTEIN"/>
    <property type="match status" value="1"/>
</dbReference>
<sequence>MLEDALQASLPKLIHGVRVADIGQGSEAVRIIGIRSIQATESEEDEGDFVNLEVALAFRARPHSTDLKDRSGNPHMLMQFWVAGGVMLPVWVELTGILATTRMRIQLMPNPPFLSAMTLTLLGQPKVTLKCTPLAKSFLNVMDVPGLSSWLQSAIDAAVGEYVAPRSLNLDLKTLLSGRDQMDTAAVGVVVVIVKSAQGYKDGDGGKFWESDREQRGDVYVTIGWGKWGKPLWSSRIIENEGHPFWEEIAVLLVGASEMNAKEKLRLQLWDSDRGAADDLLGTVEVPLHDLMNDSETQNQLSSRSDGFTDLNGTSWPGTLEWRCGYFAKTTLEQHLEEKGKDVEEVKRDIEHDTERELTEAETVEHNAQEEIEQQKKAALKDRSDEIIAGSSPTEEWPSGVLSVQIEQIRGLVISKPRDNVIQGAEDEEDGDLPSAYCTIMINHQSVYKTRTKLKSSKPFFAAGTERFIKDWRNASVMIAVHDSRIHEVDPLLGVVVLPLQTLFKTRSQISDAFPLVGGIGFGRMQISLVFRSVQARLPRPLLGWDVGTLDIQPRARAADGLPADLSSCRLVLRTSNTKGKMRSQADGGWCEKRQRPVRLAVKRRFGECLLVEFRRNALGPDQTPAFCTLWLKDIVDDEETTLSLPVWRNTHGALQRARVNAEQPQDAQPVGTIEFTMRLWPGLSGYHKKLAEHEPDFAAVMRALDAAEESGDSPQGSQYSMNSSDSSEDEKAPADENGNGKGGILSEAKDYKKRQSELHRKHRGLMQWSAARKLAWLGHSASDAADGLEHKIKGKFKHTQTGQGIDVEA</sequence>
<dbReference type="Pfam" id="PF00168">
    <property type="entry name" value="C2"/>
    <property type="match status" value="2"/>
</dbReference>
<name>A0AAD6XGR1_9AGAR</name>
<dbReference type="PANTHER" id="PTHR47348:SF2">
    <property type="entry name" value="MEIOTICALLY UP-REGULATED 190 PROTEIN"/>
    <property type="match status" value="1"/>
</dbReference>
<organism evidence="9 10">
    <name type="scientific">Mycena belliarum</name>
    <dbReference type="NCBI Taxonomy" id="1033014"/>
    <lineage>
        <taxon>Eukaryota</taxon>
        <taxon>Fungi</taxon>
        <taxon>Dikarya</taxon>
        <taxon>Basidiomycota</taxon>
        <taxon>Agaricomycotina</taxon>
        <taxon>Agaricomycetes</taxon>
        <taxon>Agaricomycetidae</taxon>
        <taxon>Agaricales</taxon>
        <taxon>Marasmiineae</taxon>
        <taxon>Mycenaceae</taxon>
        <taxon>Mycena</taxon>
    </lineage>
</organism>
<proteinExistence type="predicted"/>
<dbReference type="Pfam" id="PF25669">
    <property type="entry name" value="SMP_MUG190-like"/>
    <property type="match status" value="1"/>
</dbReference>
<evidence type="ECO:0000256" key="4">
    <source>
        <dbReference type="ARBA" id="ARBA00022824"/>
    </source>
</evidence>
<keyword evidence="10" id="KW-1185">Reference proteome</keyword>
<feature type="region of interest" description="Disordered" evidence="7">
    <location>
        <begin position="707"/>
        <end position="760"/>
    </location>
</feature>
<keyword evidence="5" id="KW-0472">Membrane</keyword>
<dbReference type="GO" id="GO:0061817">
    <property type="term" value="P:endoplasmic reticulum-plasma membrane tethering"/>
    <property type="evidence" value="ECO:0007669"/>
    <property type="project" value="InterPro"/>
</dbReference>
<evidence type="ECO:0000313" key="10">
    <source>
        <dbReference type="Proteomes" id="UP001222325"/>
    </source>
</evidence>
<dbReference type="Proteomes" id="UP001222325">
    <property type="component" value="Unassembled WGS sequence"/>
</dbReference>
<evidence type="ECO:0000256" key="5">
    <source>
        <dbReference type="ARBA" id="ARBA00022989"/>
    </source>
</evidence>
<comment type="caution">
    <text evidence="9">The sequence shown here is derived from an EMBL/GenBank/DDBJ whole genome shotgun (WGS) entry which is preliminary data.</text>
</comment>
<feature type="coiled-coil region" evidence="6">
    <location>
        <begin position="329"/>
        <end position="378"/>
    </location>
</feature>
<evidence type="ECO:0000256" key="6">
    <source>
        <dbReference type="SAM" id="Coils"/>
    </source>
</evidence>
<dbReference type="Gene3D" id="2.60.40.150">
    <property type="entry name" value="C2 domain"/>
    <property type="match status" value="2"/>
</dbReference>
<feature type="domain" description="C2" evidence="8">
    <location>
        <begin position="170"/>
        <end position="302"/>
    </location>
</feature>
<feature type="compositionally biased region" description="Polar residues" evidence="7">
    <location>
        <begin position="713"/>
        <end position="726"/>
    </location>
</feature>
<evidence type="ECO:0000256" key="7">
    <source>
        <dbReference type="SAM" id="MobiDB-lite"/>
    </source>
</evidence>
<evidence type="ECO:0000256" key="2">
    <source>
        <dbReference type="ARBA" id="ARBA00022692"/>
    </source>
</evidence>
<evidence type="ECO:0000256" key="1">
    <source>
        <dbReference type="ARBA" id="ARBA00004586"/>
    </source>
</evidence>
<dbReference type="EMBL" id="JARJCN010000070">
    <property type="protein sequence ID" value="KAJ7077851.1"/>
    <property type="molecule type" value="Genomic_DNA"/>
</dbReference>
<dbReference type="InterPro" id="IPR057349">
    <property type="entry name" value="C2_Mug190_3rd"/>
</dbReference>
<feature type="compositionally biased region" description="Basic and acidic residues" evidence="7">
    <location>
        <begin position="748"/>
        <end position="759"/>
    </location>
</feature>
<dbReference type="PROSITE" id="PS50004">
    <property type="entry name" value="C2"/>
    <property type="match status" value="2"/>
</dbReference>
<dbReference type="Pfam" id="PF25331">
    <property type="entry name" value="C2_Mug190_3rd"/>
    <property type="match status" value="1"/>
</dbReference>
<dbReference type="InterPro" id="IPR035892">
    <property type="entry name" value="C2_domain_sf"/>
</dbReference>
<dbReference type="SUPFAM" id="SSF49562">
    <property type="entry name" value="C2 domain (Calcium/lipid-binding domain, CaLB)"/>
    <property type="match status" value="2"/>
</dbReference>
<evidence type="ECO:0000259" key="8">
    <source>
        <dbReference type="PROSITE" id="PS50004"/>
    </source>
</evidence>
<protein>
    <recommendedName>
        <fullName evidence="8">C2 domain-containing protein</fullName>
    </recommendedName>
</protein>
<comment type="subcellular location">
    <subcellularLocation>
        <location evidence="1">Endoplasmic reticulum membrane</location>
    </subcellularLocation>
</comment>
<keyword evidence="3" id="KW-0677">Repeat</keyword>
<keyword evidence="2" id="KW-0812">Transmembrane</keyword>
<keyword evidence="4" id="KW-0256">Endoplasmic reticulum</keyword>
<dbReference type="SMART" id="SM00239">
    <property type="entry name" value="C2"/>
    <property type="match status" value="2"/>
</dbReference>
<feature type="domain" description="C2" evidence="8">
    <location>
        <begin position="383"/>
        <end position="514"/>
    </location>
</feature>
<evidence type="ECO:0000313" key="9">
    <source>
        <dbReference type="EMBL" id="KAJ7077851.1"/>
    </source>
</evidence>
<keyword evidence="6" id="KW-0175">Coiled coil</keyword>
<dbReference type="AlphaFoldDB" id="A0AAD6XGR1"/>
<accession>A0AAD6XGR1</accession>
<dbReference type="GO" id="GO:0005789">
    <property type="term" value="C:endoplasmic reticulum membrane"/>
    <property type="evidence" value="ECO:0007669"/>
    <property type="project" value="UniProtKB-SubCell"/>
</dbReference>
<dbReference type="CDD" id="cd04052">
    <property type="entry name" value="C2B_Tricalbin-like"/>
    <property type="match status" value="1"/>
</dbReference>